<dbReference type="Proteomes" id="UP000298663">
    <property type="component" value="Unassembled WGS sequence"/>
</dbReference>
<gene>
    <name evidence="2" type="ORF">L596_023686</name>
</gene>
<dbReference type="AlphaFoldDB" id="A0A4U5MED7"/>
<accession>A0A4U5MED7</accession>
<proteinExistence type="predicted"/>
<keyword evidence="3" id="KW-1185">Reference proteome</keyword>
<dbReference type="EMBL" id="AZBU02000008">
    <property type="protein sequence ID" value="TKR67550.1"/>
    <property type="molecule type" value="Genomic_DNA"/>
</dbReference>
<feature type="compositionally biased region" description="Basic residues" evidence="1">
    <location>
        <begin position="99"/>
        <end position="115"/>
    </location>
</feature>
<organism evidence="2 3">
    <name type="scientific">Steinernema carpocapsae</name>
    <name type="common">Entomopathogenic nematode</name>
    <dbReference type="NCBI Taxonomy" id="34508"/>
    <lineage>
        <taxon>Eukaryota</taxon>
        <taxon>Metazoa</taxon>
        <taxon>Ecdysozoa</taxon>
        <taxon>Nematoda</taxon>
        <taxon>Chromadorea</taxon>
        <taxon>Rhabditida</taxon>
        <taxon>Tylenchina</taxon>
        <taxon>Panagrolaimomorpha</taxon>
        <taxon>Strongyloidoidea</taxon>
        <taxon>Steinernematidae</taxon>
        <taxon>Steinernema</taxon>
    </lineage>
</organism>
<reference evidence="2 3" key="1">
    <citation type="journal article" date="2015" name="Genome Biol.">
        <title>Comparative genomics of Steinernema reveals deeply conserved gene regulatory networks.</title>
        <authorList>
            <person name="Dillman A.R."/>
            <person name="Macchietto M."/>
            <person name="Porter C.F."/>
            <person name="Rogers A."/>
            <person name="Williams B."/>
            <person name="Antoshechkin I."/>
            <person name="Lee M.M."/>
            <person name="Goodwin Z."/>
            <person name="Lu X."/>
            <person name="Lewis E.E."/>
            <person name="Goodrich-Blair H."/>
            <person name="Stock S.P."/>
            <person name="Adams B.J."/>
            <person name="Sternberg P.W."/>
            <person name="Mortazavi A."/>
        </authorList>
    </citation>
    <scope>NUCLEOTIDE SEQUENCE [LARGE SCALE GENOMIC DNA]</scope>
    <source>
        <strain evidence="2 3">ALL</strain>
    </source>
</reference>
<sequence>MSLATASSGPPEAKKFRFALPTSNQNDESNNFQVALDRPFFESAASPMKSDESSRPSSCSAAQDTALDMRSTPAVVTSPSECLTTTPRRRSPTSFRCTNNHKRPPPLRPPQRRPSSRSGVVVPTAYNYRTPYLLTYWCKKRTRVSLCYSRNVLPGMISKRSLGEPLGCKLTKRFSFRTSVAVTWR</sequence>
<evidence type="ECO:0000313" key="3">
    <source>
        <dbReference type="Proteomes" id="UP000298663"/>
    </source>
</evidence>
<feature type="compositionally biased region" description="Polar residues" evidence="1">
    <location>
        <begin position="21"/>
        <end position="33"/>
    </location>
</feature>
<reference evidence="2 3" key="2">
    <citation type="journal article" date="2019" name="G3 (Bethesda)">
        <title>Hybrid Assembly of the Genome of the Entomopathogenic Nematode Steinernema carpocapsae Identifies the X-Chromosome.</title>
        <authorList>
            <person name="Serra L."/>
            <person name="Macchietto M."/>
            <person name="Macias-Munoz A."/>
            <person name="McGill C.J."/>
            <person name="Rodriguez I.M."/>
            <person name="Rodriguez B."/>
            <person name="Murad R."/>
            <person name="Mortazavi A."/>
        </authorList>
    </citation>
    <scope>NUCLEOTIDE SEQUENCE [LARGE SCALE GENOMIC DNA]</scope>
    <source>
        <strain evidence="2 3">ALL</strain>
    </source>
</reference>
<evidence type="ECO:0000256" key="1">
    <source>
        <dbReference type="SAM" id="MobiDB-lite"/>
    </source>
</evidence>
<comment type="caution">
    <text evidence="2">The sequence shown here is derived from an EMBL/GenBank/DDBJ whole genome shotgun (WGS) entry which is preliminary data.</text>
</comment>
<feature type="compositionally biased region" description="Polar residues" evidence="1">
    <location>
        <begin position="74"/>
        <end position="83"/>
    </location>
</feature>
<feature type="region of interest" description="Disordered" evidence="1">
    <location>
        <begin position="1"/>
        <end position="119"/>
    </location>
</feature>
<evidence type="ECO:0000313" key="2">
    <source>
        <dbReference type="EMBL" id="TKR67550.1"/>
    </source>
</evidence>
<dbReference type="OrthoDB" id="5839926at2759"/>
<name>A0A4U5MED7_STECR</name>
<protein>
    <submittedName>
        <fullName evidence="2">Uncharacterized protein</fullName>
    </submittedName>
</protein>